<protein>
    <recommendedName>
        <fullName evidence="6">Glycoside hydrolase family 127 protein</fullName>
    </recommendedName>
</protein>
<dbReference type="AlphaFoldDB" id="A0A2V1HQ58"/>
<feature type="domain" description="Non-reducing end beta-L-arabinofuranosidase-like GH127 catalytic" evidence="1">
    <location>
        <begin position="32"/>
        <end position="413"/>
    </location>
</feature>
<dbReference type="InterPro" id="IPR008928">
    <property type="entry name" value="6-hairpin_glycosidase_sf"/>
</dbReference>
<dbReference type="Proteomes" id="UP000244893">
    <property type="component" value="Unassembled WGS sequence"/>
</dbReference>
<dbReference type="Pfam" id="PF20736">
    <property type="entry name" value="Glyco_hydro127M"/>
    <property type="match status" value="1"/>
</dbReference>
<dbReference type="SUPFAM" id="SSF48208">
    <property type="entry name" value="Six-hairpin glycosidases"/>
    <property type="match status" value="1"/>
</dbReference>
<dbReference type="InterPro" id="IPR012878">
    <property type="entry name" value="Beta-AFase-like_GH127_cat"/>
</dbReference>
<accession>A0A2V1HQ58</accession>
<dbReference type="InterPro" id="IPR049046">
    <property type="entry name" value="Beta-AFase-like_GH127_middle"/>
</dbReference>
<dbReference type="GO" id="GO:0005975">
    <property type="term" value="P:carbohydrate metabolic process"/>
    <property type="evidence" value="ECO:0007669"/>
    <property type="project" value="InterPro"/>
</dbReference>
<evidence type="ECO:0000259" key="1">
    <source>
        <dbReference type="Pfam" id="PF07944"/>
    </source>
</evidence>
<reference evidence="4 5" key="1">
    <citation type="submission" date="2018-05" db="EMBL/GenBank/DDBJ databases">
        <title>Amnibacterium sp. M8JJ-5, whole genome shotgun sequence.</title>
        <authorList>
            <person name="Tuo L."/>
        </authorList>
    </citation>
    <scope>NUCLEOTIDE SEQUENCE [LARGE SCALE GENOMIC DNA]</scope>
    <source>
        <strain evidence="4 5">M8JJ-5</strain>
    </source>
</reference>
<dbReference type="InterPro" id="IPR049174">
    <property type="entry name" value="Beta-AFase-like"/>
</dbReference>
<dbReference type="PANTHER" id="PTHR43465">
    <property type="entry name" value="DUF1680 DOMAIN PROTEIN (AFU_ORTHOLOGUE AFUA_1G08910)"/>
    <property type="match status" value="1"/>
</dbReference>
<dbReference type="EMBL" id="QEOP01000005">
    <property type="protein sequence ID" value="PVZ93259.1"/>
    <property type="molecule type" value="Genomic_DNA"/>
</dbReference>
<gene>
    <name evidence="4" type="ORF">DDQ50_16285</name>
</gene>
<evidence type="ECO:0008006" key="6">
    <source>
        <dbReference type="Google" id="ProtNLM"/>
    </source>
</evidence>
<feature type="domain" description="Non-reducing end beta-L-arabinofuranosidase-like GH127 C-terminal" evidence="3">
    <location>
        <begin position="516"/>
        <end position="626"/>
    </location>
</feature>
<evidence type="ECO:0000313" key="4">
    <source>
        <dbReference type="EMBL" id="PVZ93259.1"/>
    </source>
</evidence>
<organism evidence="4 5">
    <name type="scientific">Amnibacterium flavum</name>
    <dbReference type="NCBI Taxonomy" id="2173173"/>
    <lineage>
        <taxon>Bacteria</taxon>
        <taxon>Bacillati</taxon>
        <taxon>Actinomycetota</taxon>
        <taxon>Actinomycetes</taxon>
        <taxon>Micrococcales</taxon>
        <taxon>Microbacteriaceae</taxon>
        <taxon>Amnibacterium</taxon>
    </lineage>
</organism>
<comment type="caution">
    <text evidence="4">The sequence shown here is derived from an EMBL/GenBank/DDBJ whole genome shotgun (WGS) entry which is preliminary data.</text>
</comment>
<dbReference type="InterPro" id="IPR049049">
    <property type="entry name" value="Beta-AFase-like_GH127_C"/>
</dbReference>
<dbReference type="PANTHER" id="PTHR43465:SF2">
    <property type="entry name" value="DUF1680 DOMAIN PROTEIN (AFU_ORTHOLOGUE AFUA_1G08910)"/>
    <property type="match status" value="1"/>
</dbReference>
<dbReference type="Pfam" id="PF07944">
    <property type="entry name" value="Beta-AFase-like_GH127_cat"/>
    <property type="match status" value="1"/>
</dbReference>
<dbReference type="Pfam" id="PF20737">
    <property type="entry name" value="Glyco_hydro127C"/>
    <property type="match status" value="1"/>
</dbReference>
<evidence type="ECO:0000313" key="5">
    <source>
        <dbReference type="Proteomes" id="UP000244893"/>
    </source>
</evidence>
<proteinExistence type="predicted"/>
<evidence type="ECO:0000259" key="3">
    <source>
        <dbReference type="Pfam" id="PF20737"/>
    </source>
</evidence>
<name>A0A2V1HQ58_9MICO</name>
<feature type="domain" description="Non-reducing end beta-L-arabinofuranosidase-like GH127 middle" evidence="2">
    <location>
        <begin position="425"/>
        <end position="493"/>
    </location>
</feature>
<keyword evidence="5" id="KW-1185">Reference proteome</keyword>
<sequence length="628" mass="69075">MRRSMVSASASLAVPAAPARPSARRPIDTRRVRLDGGFIGDWQRVNRDGTIPHCIERMETSGVVDNLRRLVGESDAAFRGPLFADSDLYKTLEAIGWEAVRGDVAEFIPFVDEAIRLLGAVQERDGYLDSYYQGPRVGERFTDLPQGHEMYKLGHLVQAAIAWAHSGRTDLLEIALRYVELVHTTFGGGGRDDIDGHPEIETALVELSRFTGDDRHRELARRMVELRGYRTIGEGQFGGAYYQDYTPVREAREATGHAVRQLYLLAGVTDLELDVADAGYRDSLDALWSSVHTEKLYVTGGLGSRHRGESFGDPYELPADRAYSETCAAIANLHWNWRMLLLDGGGQYADEIERGLYNAIAVSTSLDGRAYFYSNPLQLRTGHTHEEDAPSTRLDWYFCACCPPNLARLLSSINAYLVTESDDAVQFQIYTPGSFDIGDGITATVETNYPWTPDVHLSFDAPTTRTTQFRIPAWAVGVTVSVDGELARPVSPGFLDVPAGASSVSLHIPVEPVFEKAHPWVDGARGALALRRGPVYYCLEEADLPEGTRLENVVIPERPTATEAGQDDGLGVPVLAIADARGHAAPADLYPSDLTETADSVIGSVRAIPYFRWANRTAGAMRVWMPTT</sequence>
<evidence type="ECO:0000259" key="2">
    <source>
        <dbReference type="Pfam" id="PF20736"/>
    </source>
</evidence>